<feature type="coiled-coil region" evidence="1">
    <location>
        <begin position="445"/>
        <end position="479"/>
    </location>
</feature>
<feature type="region of interest" description="Disordered" evidence="2">
    <location>
        <begin position="1"/>
        <end position="136"/>
    </location>
</feature>
<dbReference type="PANTHER" id="PTHR43939">
    <property type="entry name" value="COILED-COIL DOMAIN-CONTAINING PROTEIN 158"/>
    <property type="match status" value="1"/>
</dbReference>
<dbReference type="EMBL" id="JAUJYN010000007">
    <property type="protein sequence ID" value="KAK1266721.1"/>
    <property type="molecule type" value="Genomic_DNA"/>
</dbReference>
<keyword evidence="4" id="KW-1185">Reference proteome</keyword>
<comment type="caution">
    <text evidence="3">The sequence shown here is derived from an EMBL/GenBank/DDBJ whole genome shotgun (WGS) entry which is preliminary data.</text>
</comment>
<name>A0AAV9AS46_ACOGR</name>
<evidence type="ECO:0000256" key="2">
    <source>
        <dbReference type="SAM" id="MobiDB-lite"/>
    </source>
</evidence>
<feature type="compositionally biased region" description="Low complexity" evidence="2">
    <location>
        <begin position="1"/>
        <end position="16"/>
    </location>
</feature>
<reference evidence="3" key="2">
    <citation type="submission" date="2023-06" db="EMBL/GenBank/DDBJ databases">
        <authorList>
            <person name="Ma L."/>
            <person name="Liu K.-W."/>
            <person name="Li Z."/>
            <person name="Hsiao Y.-Y."/>
            <person name="Qi Y."/>
            <person name="Fu T."/>
            <person name="Tang G."/>
            <person name="Zhang D."/>
            <person name="Sun W.-H."/>
            <person name="Liu D.-K."/>
            <person name="Li Y."/>
            <person name="Chen G.-Z."/>
            <person name="Liu X.-D."/>
            <person name="Liao X.-Y."/>
            <person name="Jiang Y.-T."/>
            <person name="Yu X."/>
            <person name="Hao Y."/>
            <person name="Huang J."/>
            <person name="Zhao X.-W."/>
            <person name="Ke S."/>
            <person name="Chen Y.-Y."/>
            <person name="Wu W.-L."/>
            <person name="Hsu J.-L."/>
            <person name="Lin Y.-F."/>
            <person name="Huang M.-D."/>
            <person name="Li C.-Y."/>
            <person name="Huang L."/>
            <person name="Wang Z.-W."/>
            <person name="Zhao X."/>
            <person name="Zhong W.-Y."/>
            <person name="Peng D.-H."/>
            <person name="Ahmad S."/>
            <person name="Lan S."/>
            <person name="Zhang J.-S."/>
            <person name="Tsai W.-C."/>
            <person name="Van De Peer Y."/>
            <person name="Liu Z.-J."/>
        </authorList>
    </citation>
    <scope>NUCLEOTIDE SEQUENCE</scope>
    <source>
        <strain evidence="3">SCP</strain>
        <tissue evidence="3">Leaves</tissue>
    </source>
</reference>
<keyword evidence="1" id="KW-0175">Coiled coil</keyword>
<sequence length="1765" mass="197131">MSESSASSDSSAPAPGDGAGREGIAEVRTSPEVTPGEEEASEGSSSGDPGSPIDGRQGSEASCGGGSSSDGVLVDPASSSDVGAGSGAENEQITIVDLPRRTDQVEGADQDGGILVNFDGSMQDQPGEEGQIEDSGRDDMFVDAPEQLTFVDARSVDLGESVALVDAQESAPEFNIHARLMGEIEQLRAQLDKAVAEKELAARECKEYKEERETFSRDVSILHQTIQSMTHRRPIIDDSNDELCQHLGTTGQEEVDTESLASSAIPLHVMLNNCSDILSNFKAEMENQLHSESTIKELHEVIFAKDQELEDLNLRISELSVSHDVVISYVASFREGLGDSMKQASDIQHQGDAHLDIVTKRLLDSLAAVVEQEDTSAVPFTERIFIVEKSISILIERYTQFLSKTSQLGECLAEICSDYTMPQENELIHVSSKVCEVLFECKSKESDFVHKINQLEEENKKLLAQLEHANGEIERISVELAQGETKVTTYREKLSLAVTKGKGLVQQRDSLKQSLNEKTIELEKCLAELQKKSHALEVAEAGAQELIKSQNLVVSLQDTLLQRDEILQEIGEVVSQIDMPEELQSMEAVDKIRWLVDQINVSKNVSLESQKIKEAMSSIQLPETISSDEIESQINWLGRSFSQAQDDLSKLKDEVTDTQAVIASRELEISDAHQEIERLSESLLSEKQAEDSLQMELEGLKSKYEGIIESMSKVSSEKDALMRALVDASESTMDDHTQTEMFIENCVGKIRAKIHSSMESYEAMTEHIQKLQILLYVRDQDRILYEEMLEEEMLNKPEMMSMAEKLKRALEELMALNSERDSLQKDLERAEEKCSLIREKLSMAVKKGKGLVQEKEGFKHSLDEKNSEIQKLKLGLQIQESAVNEYKEQIKSLTAELERIQKLESDIVAVKEQRDQVERFLLERNTTLERMIESIETLSLPTDIRVEDPIERVNWVAEHIQQLRATKLHVEEDLDKAKEEILLQASRLEDAFATIKSMENLLSQAEKVISLISEEKHDAQAGMSNAEQELVKLKEEAVHAFATRKMLEDKLSEVENNFSVLMEEKKEVERRSNQEIITLNARLAACMDELAGNQNHSMEFVGHLKNLEALLNDQGLLSSLVEGFKQKFEGLRNMGLLLQDIHDQFAEKAQHNHFQQDLAKLASILQHEDYLSGLLNITGTETMELSDNISSFTQVIEGLSTKNKVLADKFEGLSSYLDGHIELLLQAMQTFKDDVFQVIELGESLKTSTDNLEVRCQAQDVQISKLHSNLNVLLSACTTAVQELQIDDQNNMPDSNLYAVLGNLTTRGSAGGGLDQEGERLGLDEYAQAAENLLLAAKRGRNHTLQYENSKSEWETALNDLQSKLEETELAAENVLRERNLNQERISKLEGDLETLQTLCNEMKLGLNDYYAKEDHWKKREAELSSLHRTLAANDTGADEWAFLKENMEALIDKVNKFEIPMKKSEAESRESQISAPLDKLFYIIANFSGLQQQIDSLSHHNEELQTDISVQAREIENLKNIAESFDRSKQDTENKILAELTSRLERIVQMFGERDVLKDKKHAGAMGLVSTLESLVHALVVESDSSKSKTQELGMKLQASQKVVDELSDKVKLLEDSIESFHAKAPIPDPLKERSIFEASSSSAMGSDISEIEEVGSLGKNIVPTIPAAAHSRTMRKGSGDHLAININTETERLISSHETDDKGHVFKSLNTSGLVPKQGKSIADKIDSIWVSGGRMLMSRPEARMGLIAYWVLLHIWLLGTLL</sequence>
<dbReference type="PANTHER" id="PTHR43939:SF68">
    <property type="entry name" value="CENTROSOMAL PROTEIN OF 290 KDA-LIKE"/>
    <property type="match status" value="1"/>
</dbReference>
<reference evidence="3" key="1">
    <citation type="journal article" date="2023" name="Nat. Commun.">
        <title>Diploid and tetraploid genomes of Acorus and the evolution of monocots.</title>
        <authorList>
            <person name="Ma L."/>
            <person name="Liu K.W."/>
            <person name="Li Z."/>
            <person name="Hsiao Y.Y."/>
            <person name="Qi Y."/>
            <person name="Fu T."/>
            <person name="Tang G.D."/>
            <person name="Zhang D."/>
            <person name="Sun W.H."/>
            <person name="Liu D.K."/>
            <person name="Li Y."/>
            <person name="Chen G.Z."/>
            <person name="Liu X.D."/>
            <person name="Liao X.Y."/>
            <person name="Jiang Y.T."/>
            <person name="Yu X."/>
            <person name="Hao Y."/>
            <person name="Huang J."/>
            <person name="Zhao X.W."/>
            <person name="Ke S."/>
            <person name="Chen Y.Y."/>
            <person name="Wu W.L."/>
            <person name="Hsu J.L."/>
            <person name="Lin Y.F."/>
            <person name="Huang M.D."/>
            <person name="Li C.Y."/>
            <person name="Huang L."/>
            <person name="Wang Z.W."/>
            <person name="Zhao X."/>
            <person name="Zhong W.Y."/>
            <person name="Peng D.H."/>
            <person name="Ahmad S."/>
            <person name="Lan S."/>
            <person name="Zhang J.S."/>
            <person name="Tsai W.C."/>
            <person name="Van de Peer Y."/>
            <person name="Liu Z.J."/>
        </authorList>
    </citation>
    <scope>NUCLEOTIDE SEQUENCE</scope>
    <source>
        <strain evidence="3">SCP</strain>
    </source>
</reference>
<gene>
    <name evidence="3" type="ORF">QJS04_geneDACA016852</name>
</gene>
<evidence type="ECO:0000256" key="1">
    <source>
        <dbReference type="SAM" id="Coils"/>
    </source>
</evidence>
<evidence type="ECO:0000313" key="4">
    <source>
        <dbReference type="Proteomes" id="UP001179952"/>
    </source>
</evidence>
<accession>A0AAV9AS46</accession>
<feature type="coiled-coil region" evidence="1">
    <location>
        <begin position="177"/>
        <end position="218"/>
    </location>
</feature>
<feature type="coiled-coil region" evidence="1">
    <location>
        <begin position="799"/>
        <end position="920"/>
    </location>
</feature>
<dbReference type="Proteomes" id="UP001179952">
    <property type="component" value="Unassembled WGS sequence"/>
</dbReference>
<feature type="coiled-coil region" evidence="1">
    <location>
        <begin position="960"/>
        <end position="1071"/>
    </location>
</feature>
<proteinExistence type="predicted"/>
<protein>
    <submittedName>
        <fullName evidence="3">Uncharacterized protein</fullName>
    </submittedName>
</protein>
<feature type="coiled-coil region" evidence="1">
    <location>
        <begin position="1351"/>
        <end position="1378"/>
    </location>
</feature>
<feature type="compositionally biased region" description="Low complexity" evidence="2">
    <location>
        <begin position="42"/>
        <end position="62"/>
    </location>
</feature>
<organism evidence="3 4">
    <name type="scientific">Acorus gramineus</name>
    <name type="common">Dwarf sweet flag</name>
    <dbReference type="NCBI Taxonomy" id="55184"/>
    <lineage>
        <taxon>Eukaryota</taxon>
        <taxon>Viridiplantae</taxon>
        <taxon>Streptophyta</taxon>
        <taxon>Embryophyta</taxon>
        <taxon>Tracheophyta</taxon>
        <taxon>Spermatophyta</taxon>
        <taxon>Magnoliopsida</taxon>
        <taxon>Liliopsida</taxon>
        <taxon>Acoraceae</taxon>
        <taxon>Acorus</taxon>
    </lineage>
</organism>
<feature type="coiled-coil region" evidence="1">
    <location>
        <begin position="1598"/>
        <end position="1625"/>
    </location>
</feature>
<evidence type="ECO:0000313" key="3">
    <source>
        <dbReference type="EMBL" id="KAK1266721.1"/>
    </source>
</evidence>
<feature type="coiled-coil region" evidence="1">
    <location>
        <begin position="1488"/>
        <end position="1536"/>
    </location>
</feature>